<accession>A0A9Q1KUN0</accession>
<gene>
    <name evidence="1" type="ORF">Cgig2_021672</name>
</gene>
<keyword evidence="2" id="KW-1185">Reference proteome</keyword>
<proteinExistence type="predicted"/>
<dbReference type="OrthoDB" id="679318at2759"/>
<sequence length="158" mass="18687">MLIEERQMVETNKPSIDEEYEEVHVVWMKECSIDHNTSKLTRMSGLKNRYCSRSVMKYMKDVNQITSLVWCQFILEKLISSVRHYKESKELLRLYLLPLLPVSVLRSIFISKWLNLAIDPMGMNKGMELPRLHAQEHLDDFDYYMVVDMMEGKASGDY</sequence>
<protein>
    <submittedName>
        <fullName evidence="1">Uncharacterized protein</fullName>
    </submittedName>
</protein>
<evidence type="ECO:0000313" key="2">
    <source>
        <dbReference type="Proteomes" id="UP001153076"/>
    </source>
</evidence>
<reference evidence="1" key="1">
    <citation type="submission" date="2022-04" db="EMBL/GenBank/DDBJ databases">
        <title>Carnegiea gigantea Genome sequencing and assembly v2.</title>
        <authorList>
            <person name="Copetti D."/>
            <person name="Sanderson M.J."/>
            <person name="Burquez A."/>
            <person name="Wojciechowski M.F."/>
        </authorList>
    </citation>
    <scope>NUCLEOTIDE SEQUENCE</scope>
    <source>
        <strain evidence="1">SGP5-SGP5p</strain>
        <tissue evidence="1">Aerial part</tissue>
    </source>
</reference>
<evidence type="ECO:0000313" key="1">
    <source>
        <dbReference type="EMBL" id="KAJ8449208.1"/>
    </source>
</evidence>
<dbReference type="AlphaFoldDB" id="A0A9Q1KUN0"/>
<dbReference type="Proteomes" id="UP001153076">
    <property type="component" value="Unassembled WGS sequence"/>
</dbReference>
<organism evidence="1 2">
    <name type="scientific">Carnegiea gigantea</name>
    <dbReference type="NCBI Taxonomy" id="171969"/>
    <lineage>
        <taxon>Eukaryota</taxon>
        <taxon>Viridiplantae</taxon>
        <taxon>Streptophyta</taxon>
        <taxon>Embryophyta</taxon>
        <taxon>Tracheophyta</taxon>
        <taxon>Spermatophyta</taxon>
        <taxon>Magnoliopsida</taxon>
        <taxon>eudicotyledons</taxon>
        <taxon>Gunneridae</taxon>
        <taxon>Pentapetalae</taxon>
        <taxon>Caryophyllales</taxon>
        <taxon>Cactineae</taxon>
        <taxon>Cactaceae</taxon>
        <taxon>Cactoideae</taxon>
        <taxon>Echinocereeae</taxon>
        <taxon>Carnegiea</taxon>
    </lineage>
</organism>
<name>A0A9Q1KUN0_9CARY</name>
<comment type="caution">
    <text evidence="1">The sequence shown here is derived from an EMBL/GenBank/DDBJ whole genome shotgun (WGS) entry which is preliminary data.</text>
</comment>
<dbReference type="EMBL" id="JAKOGI010000023">
    <property type="protein sequence ID" value="KAJ8449208.1"/>
    <property type="molecule type" value="Genomic_DNA"/>
</dbReference>